<feature type="domain" description="Glycosyltransferase subfamily 4-like N-terminal" evidence="1">
    <location>
        <begin position="35"/>
        <end position="161"/>
    </location>
</feature>
<dbReference type="AlphaFoldDB" id="A0A7V8VDQ3"/>
<keyword evidence="3" id="KW-1185">Reference proteome</keyword>
<proteinExistence type="predicted"/>
<dbReference type="InterPro" id="IPR028098">
    <property type="entry name" value="Glyco_trans_4-like_N"/>
</dbReference>
<dbReference type="GO" id="GO:0016757">
    <property type="term" value="F:glycosyltransferase activity"/>
    <property type="evidence" value="ECO:0007669"/>
    <property type="project" value="UniProtKB-ARBA"/>
</dbReference>
<dbReference type="PANTHER" id="PTHR46401:SF8">
    <property type="entry name" value="BLL6006 PROTEIN"/>
    <property type="match status" value="1"/>
</dbReference>
<keyword evidence="2" id="KW-0808">Transferase</keyword>
<dbReference type="Pfam" id="PF13439">
    <property type="entry name" value="Glyco_transf_4"/>
    <property type="match status" value="1"/>
</dbReference>
<organism evidence="2 3">
    <name type="scientific">Thermogemmata fonticola</name>
    <dbReference type="NCBI Taxonomy" id="2755323"/>
    <lineage>
        <taxon>Bacteria</taxon>
        <taxon>Pseudomonadati</taxon>
        <taxon>Planctomycetota</taxon>
        <taxon>Planctomycetia</taxon>
        <taxon>Gemmatales</taxon>
        <taxon>Gemmataceae</taxon>
        <taxon>Thermogemmata</taxon>
    </lineage>
</organism>
<dbReference type="EMBL" id="JACEFB010000004">
    <property type="protein sequence ID" value="MBA2226061.1"/>
    <property type="molecule type" value="Genomic_DNA"/>
</dbReference>
<dbReference type="CDD" id="cd03809">
    <property type="entry name" value="GT4_MtfB-like"/>
    <property type="match status" value="1"/>
</dbReference>
<reference evidence="2 3" key="1">
    <citation type="submission" date="2020-07" db="EMBL/GenBank/DDBJ databases">
        <title>Thermogemmata thermophila gen. nov., sp. nov., a novel moderate thermophilic planctomycete from a Kamchatka hot spring.</title>
        <authorList>
            <person name="Elcheninov A.G."/>
            <person name="Podosokorskaya O.A."/>
            <person name="Kovaleva O.L."/>
            <person name="Novikov A."/>
            <person name="Bonch-Osmolovskaya E.A."/>
            <person name="Toshchakov S.V."/>
            <person name="Kublanov I.V."/>
        </authorList>
    </citation>
    <scope>NUCLEOTIDE SEQUENCE [LARGE SCALE GENOMIC DNA]</scope>
    <source>
        <strain evidence="2 3">2918</strain>
    </source>
</reference>
<accession>A0A7V8VDQ3</accession>
<dbReference type="Gene3D" id="3.40.50.2000">
    <property type="entry name" value="Glycogen Phosphorylase B"/>
    <property type="match status" value="2"/>
</dbReference>
<dbReference type="SUPFAM" id="SSF53756">
    <property type="entry name" value="UDP-Glycosyltransferase/glycogen phosphorylase"/>
    <property type="match status" value="1"/>
</dbReference>
<name>A0A7V8VDQ3_9BACT</name>
<gene>
    <name evidence="2" type="ORF">H0921_07785</name>
</gene>
<comment type="caution">
    <text evidence="2">The sequence shown here is derived from an EMBL/GenBank/DDBJ whole genome shotgun (WGS) entry which is preliminary data.</text>
</comment>
<evidence type="ECO:0000313" key="2">
    <source>
        <dbReference type="EMBL" id="MBA2226061.1"/>
    </source>
</evidence>
<dbReference type="PANTHER" id="PTHR46401">
    <property type="entry name" value="GLYCOSYLTRANSFERASE WBBK-RELATED"/>
    <property type="match status" value="1"/>
</dbReference>
<dbReference type="Proteomes" id="UP000542342">
    <property type="component" value="Unassembled WGS sequence"/>
</dbReference>
<protein>
    <submittedName>
        <fullName evidence="2">Glycosyltransferase family 4 protein</fullName>
    </submittedName>
</protein>
<dbReference type="Pfam" id="PF13692">
    <property type="entry name" value="Glyco_trans_1_4"/>
    <property type="match status" value="1"/>
</dbReference>
<evidence type="ECO:0000313" key="3">
    <source>
        <dbReference type="Proteomes" id="UP000542342"/>
    </source>
</evidence>
<sequence>MDLCADALLAHLPAEIEAVEAAPAFRRYLGRWQPSSRWAFNADRFWNRYVVLPRQVRRLSRQVDAVHIVDHSYAHLVHAVPYGRAGVYCHDIDIFRCLLPLSEETPRRRLLLTRLARWILTGLRRAALVFTNSRQTAEELLARGWVQPDRLHVVPLGVAPEYMEIHLENESFLQYENQPYILHVGSTIARKRIDVLLAVFAQVRQRWKNMRLIQAGGEWTGEQREQLRRLGLEGAVQQVRGLSRRELAALYRKAAVLLFPSAAEGFGLPVLEALACGTAVVASDLPALREVGGAAACYCPPGDIRAFVTAVCQVLSEPDTLVRREQRRSQAQRFHWSVHARQIAEAYQQLLK</sequence>
<evidence type="ECO:0000259" key="1">
    <source>
        <dbReference type="Pfam" id="PF13439"/>
    </source>
</evidence>